<dbReference type="EC" id="3.1.3.25" evidence="8"/>
<keyword evidence="6 7" id="KW-0460">Magnesium</keyword>
<feature type="binding site" evidence="7">
    <location>
        <position position="231"/>
    </location>
    <ligand>
        <name>Mg(2+)</name>
        <dbReference type="ChEBI" id="CHEBI:18420"/>
        <label>1</label>
        <note>catalytic</note>
    </ligand>
</feature>
<accession>A0A2A4AK55</accession>
<organism evidence="9 10">
    <name type="scientific">Corynebacterium accolens</name>
    <dbReference type="NCBI Taxonomy" id="38284"/>
    <lineage>
        <taxon>Bacteria</taxon>
        <taxon>Bacillati</taxon>
        <taxon>Actinomycetota</taxon>
        <taxon>Actinomycetes</taxon>
        <taxon>Mycobacteriales</taxon>
        <taxon>Corynebacteriaceae</taxon>
        <taxon>Corynebacterium</taxon>
    </lineage>
</organism>
<dbReference type="Gene3D" id="3.40.190.80">
    <property type="match status" value="1"/>
</dbReference>
<dbReference type="AlphaFoldDB" id="A0A2A4AK55"/>
<dbReference type="SUPFAM" id="SSF56655">
    <property type="entry name" value="Carbohydrate phosphatase"/>
    <property type="match status" value="1"/>
</dbReference>
<protein>
    <recommendedName>
        <fullName evidence="8">Inositol-1-monophosphatase</fullName>
        <ecNumber evidence="8">3.1.3.25</ecNumber>
    </recommendedName>
</protein>
<dbReference type="InterPro" id="IPR020550">
    <property type="entry name" value="Inositol_monophosphatase_CS"/>
</dbReference>
<evidence type="ECO:0000313" key="10">
    <source>
        <dbReference type="Proteomes" id="UP000218690"/>
    </source>
</evidence>
<feature type="binding site" evidence="7">
    <location>
        <position position="99"/>
    </location>
    <ligand>
        <name>Mg(2+)</name>
        <dbReference type="ChEBI" id="CHEBI:18420"/>
        <label>1</label>
        <note>catalytic</note>
    </ligand>
</feature>
<proteinExistence type="inferred from homology"/>
<dbReference type="Pfam" id="PF00459">
    <property type="entry name" value="Inositol_P"/>
    <property type="match status" value="1"/>
</dbReference>
<dbReference type="GO" id="GO:0046854">
    <property type="term" value="P:phosphatidylinositol phosphate biosynthetic process"/>
    <property type="evidence" value="ECO:0007669"/>
    <property type="project" value="InterPro"/>
</dbReference>
<dbReference type="InterPro" id="IPR000760">
    <property type="entry name" value="Inositol_monophosphatase-like"/>
</dbReference>
<dbReference type="PANTHER" id="PTHR20854">
    <property type="entry name" value="INOSITOL MONOPHOSPHATASE"/>
    <property type="match status" value="1"/>
</dbReference>
<keyword evidence="5 8" id="KW-0378">Hydrolase</keyword>
<dbReference type="GO" id="GO:0046872">
    <property type="term" value="F:metal ion binding"/>
    <property type="evidence" value="ECO:0007669"/>
    <property type="project" value="UniProtKB-KW"/>
</dbReference>
<evidence type="ECO:0000256" key="2">
    <source>
        <dbReference type="ARBA" id="ARBA00001946"/>
    </source>
</evidence>
<evidence type="ECO:0000256" key="6">
    <source>
        <dbReference type="ARBA" id="ARBA00022842"/>
    </source>
</evidence>
<comment type="catalytic activity">
    <reaction evidence="1 8">
        <text>a myo-inositol phosphate + H2O = myo-inositol + phosphate</text>
        <dbReference type="Rhea" id="RHEA:24056"/>
        <dbReference type="ChEBI" id="CHEBI:15377"/>
        <dbReference type="ChEBI" id="CHEBI:17268"/>
        <dbReference type="ChEBI" id="CHEBI:43474"/>
        <dbReference type="ChEBI" id="CHEBI:84139"/>
        <dbReference type="EC" id="3.1.3.25"/>
    </reaction>
</comment>
<dbReference type="PANTHER" id="PTHR20854:SF4">
    <property type="entry name" value="INOSITOL-1-MONOPHOSPHATASE-RELATED"/>
    <property type="match status" value="1"/>
</dbReference>
<evidence type="ECO:0000256" key="1">
    <source>
        <dbReference type="ARBA" id="ARBA00001033"/>
    </source>
</evidence>
<feature type="binding site" evidence="7">
    <location>
        <position position="101"/>
    </location>
    <ligand>
        <name>Mg(2+)</name>
        <dbReference type="ChEBI" id="CHEBI:18420"/>
        <label>1</label>
        <note>catalytic</note>
    </ligand>
</feature>
<dbReference type="PROSITE" id="PS00629">
    <property type="entry name" value="IMP_1"/>
    <property type="match status" value="1"/>
</dbReference>
<evidence type="ECO:0000256" key="3">
    <source>
        <dbReference type="ARBA" id="ARBA00009759"/>
    </source>
</evidence>
<sequence length="287" mass="29996">MASFDRDVINVEELRDFAAATARAAAARIRTQRAALIDADGLAAHTQTKSSAVDPVTEVDQATERFITEQIVFARPGDGILGEEGADVLSSTGITWIVDPIDGTVNFLYGINEYAVSIGAAVDGEIVAGAVINVVRGDLYSAALGYGATLETSDGTLRKLHCRTETDPALALVATGFGYAAGRRQAQAELLCRLLPQVRDIRRMGAAALDLCRVAEGSVDAYYEHGINAWDCAAGAIIAAEAGAVVNRPGLNKGAKDGELTWACGGSLASAFSQLLEENGALEPLRG</sequence>
<reference evidence="9 10" key="1">
    <citation type="submission" date="2017-09" db="EMBL/GenBank/DDBJ databases">
        <title>Draft Genome Sequence of Corynebacterium accolens AH4003.</title>
        <authorList>
            <person name="Chen Y."/>
            <person name="Oosthuysen W.F."/>
            <person name="Kelley S."/>
            <person name="Horswill A."/>
        </authorList>
    </citation>
    <scope>NUCLEOTIDE SEQUENCE [LARGE SCALE GENOMIC DNA]</scope>
    <source>
        <strain evidence="9 10">AH4003</strain>
    </source>
</reference>
<dbReference type="GO" id="GO:0007165">
    <property type="term" value="P:signal transduction"/>
    <property type="evidence" value="ECO:0007669"/>
    <property type="project" value="TreeGrafter"/>
</dbReference>
<evidence type="ECO:0000256" key="5">
    <source>
        <dbReference type="ARBA" id="ARBA00022801"/>
    </source>
</evidence>
<dbReference type="Proteomes" id="UP000218690">
    <property type="component" value="Unassembled WGS sequence"/>
</dbReference>
<dbReference type="PROSITE" id="PS00630">
    <property type="entry name" value="IMP_2"/>
    <property type="match status" value="1"/>
</dbReference>
<dbReference type="PRINTS" id="PR00377">
    <property type="entry name" value="IMPHPHTASES"/>
</dbReference>
<dbReference type="GO" id="GO:0008934">
    <property type="term" value="F:inositol monophosphate 1-phosphatase activity"/>
    <property type="evidence" value="ECO:0007669"/>
    <property type="project" value="InterPro"/>
</dbReference>
<comment type="caution">
    <text evidence="9">The sequence shown here is derived from an EMBL/GenBank/DDBJ whole genome shotgun (WGS) entry which is preliminary data.</text>
</comment>
<evidence type="ECO:0000256" key="8">
    <source>
        <dbReference type="RuleBase" id="RU364068"/>
    </source>
</evidence>
<evidence type="ECO:0000256" key="7">
    <source>
        <dbReference type="PIRSR" id="PIRSR600760-2"/>
    </source>
</evidence>
<gene>
    <name evidence="9" type="ORF">COM45_06835</name>
</gene>
<feature type="binding site" evidence="7">
    <location>
        <position position="83"/>
    </location>
    <ligand>
        <name>Mg(2+)</name>
        <dbReference type="ChEBI" id="CHEBI:18420"/>
        <label>1</label>
        <note>catalytic</note>
    </ligand>
</feature>
<dbReference type="InterPro" id="IPR033942">
    <property type="entry name" value="IMPase"/>
</dbReference>
<dbReference type="Gene3D" id="3.30.540.10">
    <property type="entry name" value="Fructose-1,6-Bisphosphatase, subunit A, domain 1"/>
    <property type="match status" value="1"/>
</dbReference>
<dbReference type="InterPro" id="IPR020583">
    <property type="entry name" value="Inositol_monoP_metal-BS"/>
</dbReference>
<dbReference type="GO" id="GO:0006020">
    <property type="term" value="P:inositol metabolic process"/>
    <property type="evidence" value="ECO:0007669"/>
    <property type="project" value="TreeGrafter"/>
</dbReference>
<dbReference type="EMBL" id="NWBP01000022">
    <property type="protein sequence ID" value="PCC82869.1"/>
    <property type="molecule type" value="Genomic_DNA"/>
</dbReference>
<keyword evidence="4 7" id="KW-0479">Metal-binding</keyword>
<feature type="binding site" evidence="7">
    <location>
        <position position="102"/>
    </location>
    <ligand>
        <name>Mg(2+)</name>
        <dbReference type="ChEBI" id="CHEBI:18420"/>
        <label>1</label>
        <note>catalytic</note>
    </ligand>
</feature>
<evidence type="ECO:0000313" key="9">
    <source>
        <dbReference type="EMBL" id="PCC82869.1"/>
    </source>
</evidence>
<evidence type="ECO:0000256" key="4">
    <source>
        <dbReference type="ARBA" id="ARBA00022723"/>
    </source>
</evidence>
<dbReference type="CDD" id="cd01639">
    <property type="entry name" value="IMPase"/>
    <property type="match status" value="1"/>
</dbReference>
<name>A0A2A4AK55_9CORY</name>
<comment type="similarity">
    <text evidence="3 8">Belongs to the inositol monophosphatase superfamily.</text>
</comment>
<comment type="cofactor">
    <cofactor evidence="2 7 8">
        <name>Mg(2+)</name>
        <dbReference type="ChEBI" id="CHEBI:18420"/>
    </cofactor>
</comment>